<comment type="caution">
    <text evidence="8">The sequence shown here is derived from an EMBL/GenBank/DDBJ whole genome shotgun (WGS) entry which is preliminary data.</text>
</comment>
<evidence type="ECO:0000259" key="7">
    <source>
        <dbReference type="PROSITE" id="PS50893"/>
    </source>
</evidence>
<dbReference type="InterPro" id="IPR003439">
    <property type="entry name" value="ABC_transporter-like_ATP-bd"/>
</dbReference>
<feature type="region of interest" description="Disordered" evidence="6">
    <location>
        <begin position="299"/>
        <end position="330"/>
    </location>
</feature>
<dbReference type="PANTHER" id="PTHR42711:SF17">
    <property type="entry name" value="ABC TRANSPORTER ATP-BINDING PROTEIN"/>
    <property type="match status" value="1"/>
</dbReference>
<proteinExistence type="predicted"/>
<evidence type="ECO:0000313" key="9">
    <source>
        <dbReference type="Proteomes" id="UP000664209"/>
    </source>
</evidence>
<feature type="compositionally biased region" description="Low complexity" evidence="6">
    <location>
        <begin position="300"/>
        <end position="315"/>
    </location>
</feature>
<feature type="compositionally biased region" description="Polar residues" evidence="6">
    <location>
        <begin position="319"/>
        <end position="330"/>
    </location>
</feature>
<keyword evidence="9" id="KW-1185">Reference proteome</keyword>
<organism evidence="8 9">
    <name type="scientific">Actinotalea soli</name>
    <dbReference type="NCBI Taxonomy" id="2819234"/>
    <lineage>
        <taxon>Bacteria</taxon>
        <taxon>Bacillati</taxon>
        <taxon>Actinomycetota</taxon>
        <taxon>Actinomycetes</taxon>
        <taxon>Micrococcales</taxon>
        <taxon>Cellulomonadaceae</taxon>
        <taxon>Actinotalea</taxon>
    </lineage>
</organism>
<dbReference type="Proteomes" id="UP000664209">
    <property type="component" value="Unassembled WGS sequence"/>
</dbReference>
<dbReference type="SMART" id="SM00382">
    <property type="entry name" value="AAA"/>
    <property type="match status" value="1"/>
</dbReference>
<evidence type="ECO:0000256" key="2">
    <source>
        <dbReference type="ARBA" id="ARBA00022448"/>
    </source>
</evidence>
<keyword evidence="2" id="KW-0813">Transport</keyword>
<evidence type="ECO:0000256" key="5">
    <source>
        <dbReference type="ARBA" id="ARBA00023251"/>
    </source>
</evidence>
<evidence type="ECO:0000256" key="6">
    <source>
        <dbReference type="SAM" id="MobiDB-lite"/>
    </source>
</evidence>
<evidence type="ECO:0000313" key="8">
    <source>
        <dbReference type="EMBL" id="MBO1751088.1"/>
    </source>
</evidence>
<dbReference type="CDD" id="cd03230">
    <property type="entry name" value="ABC_DR_subfamily_A"/>
    <property type="match status" value="1"/>
</dbReference>
<dbReference type="InterPro" id="IPR003593">
    <property type="entry name" value="AAA+_ATPase"/>
</dbReference>
<dbReference type="Gene3D" id="3.40.50.300">
    <property type="entry name" value="P-loop containing nucleotide triphosphate hydrolases"/>
    <property type="match status" value="1"/>
</dbReference>
<dbReference type="RefSeq" id="WP_208054778.1">
    <property type="nucleotide sequence ID" value="NZ_JAGEMK010000002.1"/>
</dbReference>
<protein>
    <submittedName>
        <fullName evidence="8">ABC transporter ATP-binding protein</fullName>
    </submittedName>
</protein>
<keyword evidence="5" id="KW-0046">Antibiotic resistance</keyword>
<dbReference type="PANTHER" id="PTHR42711">
    <property type="entry name" value="ABC TRANSPORTER ATP-BINDING PROTEIN"/>
    <property type="match status" value="1"/>
</dbReference>
<keyword evidence="3" id="KW-0547">Nucleotide-binding</keyword>
<dbReference type="GO" id="GO:0046677">
    <property type="term" value="P:response to antibiotic"/>
    <property type="evidence" value="ECO:0007669"/>
    <property type="project" value="UniProtKB-KW"/>
</dbReference>
<dbReference type="Pfam" id="PF00005">
    <property type="entry name" value="ABC_tran"/>
    <property type="match status" value="1"/>
</dbReference>
<dbReference type="GO" id="GO:0005886">
    <property type="term" value="C:plasma membrane"/>
    <property type="evidence" value="ECO:0007669"/>
    <property type="project" value="UniProtKB-SubCell"/>
</dbReference>
<gene>
    <name evidence="8" type="ORF">J4G33_04650</name>
</gene>
<dbReference type="GO" id="GO:0005524">
    <property type="term" value="F:ATP binding"/>
    <property type="evidence" value="ECO:0007669"/>
    <property type="project" value="UniProtKB-KW"/>
</dbReference>
<accession>A0A939RUY3</accession>
<comment type="subcellular location">
    <subcellularLocation>
        <location evidence="1">Cell membrane</location>
        <topology evidence="1">Peripheral membrane protein</topology>
    </subcellularLocation>
</comment>
<dbReference type="PROSITE" id="PS50893">
    <property type="entry name" value="ABC_TRANSPORTER_2"/>
    <property type="match status" value="1"/>
</dbReference>
<feature type="region of interest" description="Disordered" evidence="6">
    <location>
        <begin position="72"/>
        <end position="92"/>
    </location>
</feature>
<dbReference type="InterPro" id="IPR050763">
    <property type="entry name" value="ABC_transporter_ATP-binding"/>
</dbReference>
<sequence>MTSATAPPHVVEVEHVTRRFDATVALDDVSLTVRRGELLGLLGPNGAGKTTLLSLINGLRKPDSGTIRLFGGDPRDPASRARLGTTPQETGLPPTLRVAEVVDFVARHYPDPMPTAEVLEMFGLTDLARRQTGGLSGGQKRRLAIGLALTGRPELVLLDEPTTGLDVDARHALWDALRSYHAQGGTIVLTSHYLEEVQALAQRVVVVDRGQVLADDRLDVILDRVALRRMSLRVPDAAVSSLATVPGLTQHETSADGRHELLVSDADAAVRALVAADVPFEGLTIAGATLEEAFLTMTRTPPGATQPGATQQAAAVDQARSTVTTEGARP</sequence>
<evidence type="ECO:0000256" key="3">
    <source>
        <dbReference type="ARBA" id="ARBA00022741"/>
    </source>
</evidence>
<dbReference type="InterPro" id="IPR027417">
    <property type="entry name" value="P-loop_NTPase"/>
</dbReference>
<dbReference type="EMBL" id="JAGEMK010000002">
    <property type="protein sequence ID" value="MBO1751088.1"/>
    <property type="molecule type" value="Genomic_DNA"/>
</dbReference>
<name>A0A939RUY3_9CELL</name>
<dbReference type="AlphaFoldDB" id="A0A939RUY3"/>
<evidence type="ECO:0000256" key="1">
    <source>
        <dbReference type="ARBA" id="ARBA00004202"/>
    </source>
</evidence>
<feature type="domain" description="ABC transporter" evidence="7">
    <location>
        <begin position="11"/>
        <end position="234"/>
    </location>
</feature>
<dbReference type="InterPro" id="IPR017871">
    <property type="entry name" value="ABC_transporter-like_CS"/>
</dbReference>
<dbReference type="PROSITE" id="PS00211">
    <property type="entry name" value="ABC_TRANSPORTER_1"/>
    <property type="match status" value="1"/>
</dbReference>
<dbReference type="GO" id="GO:0016887">
    <property type="term" value="F:ATP hydrolysis activity"/>
    <property type="evidence" value="ECO:0007669"/>
    <property type="project" value="InterPro"/>
</dbReference>
<reference evidence="8" key="1">
    <citation type="submission" date="2021-03" db="EMBL/GenBank/DDBJ databases">
        <title>Actinotalea soli sp. nov., isolated from soil.</title>
        <authorList>
            <person name="Ping W."/>
            <person name="Zhang J."/>
        </authorList>
    </citation>
    <scope>NUCLEOTIDE SEQUENCE</scope>
    <source>
        <strain evidence="8">BY-33</strain>
    </source>
</reference>
<keyword evidence="4 8" id="KW-0067">ATP-binding</keyword>
<dbReference type="SUPFAM" id="SSF52540">
    <property type="entry name" value="P-loop containing nucleoside triphosphate hydrolases"/>
    <property type="match status" value="1"/>
</dbReference>
<evidence type="ECO:0000256" key="4">
    <source>
        <dbReference type="ARBA" id="ARBA00022840"/>
    </source>
</evidence>